<dbReference type="RefSeq" id="WP_092848700.1">
    <property type="nucleotide sequence ID" value="NZ_FOPY01000014.1"/>
</dbReference>
<feature type="domain" description="Multidrug resistance protein MdtA-like alpha-helical hairpin" evidence="2">
    <location>
        <begin position="118"/>
        <end position="181"/>
    </location>
</feature>
<dbReference type="PANTHER" id="PTHR30438">
    <property type="entry name" value="36 KDA ANTIGEN-RELATED"/>
    <property type="match status" value="1"/>
</dbReference>
<sequence length="358" mass="39043">MNRPHRKRLIQALLFVVLLGAIGLVAWYELRPSGLGDAIASGNGRIEATEIDIATQLSGRVEEILVDEGDFVEPDQVLARMNTRTLQAELSQAKAEALRARNALQTAHAMVAQSESNEASAEAVVQQRQAELTATRKRFERSNTLLQRNAISRQQVDDDRAAMQSAQAALAAARAQVAAAQATSAASRSQVIEAESAIEAAEARVERVQADLTDSELRADRLARVQYRVVQPGEVLAAGGKVLNLIDLTDVYMTFFLPTSQAGRVALGDEVHLILDAAPDYVIPARVSFVASSAQFTPKTVETASEREKLMFRIRARIDPQLLRDHLDQVKTGLPGMAYLKLDPDAEWPDSLQVNISS</sequence>
<dbReference type="PANTHER" id="PTHR30438:SF2">
    <property type="entry name" value="MEMBRANE PROTEIN"/>
    <property type="match status" value="1"/>
</dbReference>
<feature type="coiled-coil region" evidence="1">
    <location>
        <begin position="156"/>
        <end position="218"/>
    </location>
</feature>
<reference evidence="3 4" key="1">
    <citation type="submission" date="2016-10" db="EMBL/GenBank/DDBJ databases">
        <authorList>
            <person name="de Groot N.N."/>
        </authorList>
    </citation>
    <scope>NUCLEOTIDE SEQUENCE [LARGE SCALE GENOMIC DNA]</scope>
    <source>
        <strain evidence="3 4">CGMCC 1.6848</strain>
    </source>
</reference>
<dbReference type="Gene3D" id="2.40.30.170">
    <property type="match status" value="1"/>
</dbReference>
<evidence type="ECO:0000259" key="2">
    <source>
        <dbReference type="Pfam" id="PF25876"/>
    </source>
</evidence>
<accession>A0A1I3EKH6</accession>
<dbReference type="AlphaFoldDB" id="A0A1I3EKH6"/>
<name>A0A1I3EKH6_9GAMM</name>
<dbReference type="Pfam" id="PF25876">
    <property type="entry name" value="HH_MFP_RND"/>
    <property type="match status" value="1"/>
</dbReference>
<dbReference type="Proteomes" id="UP000199040">
    <property type="component" value="Unassembled WGS sequence"/>
</dbReference>
<protein>
    <submittedName>
        <fullName evidence="3">HlyD family secretion protein</fullName>
    </submittedName>
</protein>
<evidence type="ECO:0000313" key="3">
    <source>
        <dbReference type="EMBL" id="SFH99378.1"/>
    </source>
</evidence>
<dbReference type="SUPFAM" id="SSF111369">
    <property type="entry name" value="HlyD-like secretion proteins"/>
    <property type="match status" value="3"/>
</dbReference>
<dbReference type="Gene3D" id="1.10.287.470">
    <property type="entry name" value="Helix hairpin bin"/>
    <property type="match status" value="2"/>
</dbReference>
<dbReference type="EMBL" id="FOPY01000014">
    <property type="protein sequence ID" value="SFH99378.1"/>
    <property type="molecule type" value="Genomic_DNA"/>
</dbReference>
<evidence type="ECO:0000256" key="1">
    <source>
        <dbReference type="SAM" id="Coils"/>
    </source>
</evidence>
<evidence type="ECO:0000313" key="4">
    <source>
        <dbReference type="Proteomes" id="UP000199040"/>
    </source>
</evidence>
<organism evidence="3 4">
    <name type="scientific">Modicisalibacter xianhensis</name>
    <dbReference type="NCBI Taxonomy" id="442341"/>
    <lineage>
        <taxon>Bacteria</taxon>
        <taxon>Pseudomonadati</taxon>
        <taxon>Pseudomonadota</taxon>
        <taxon>Gammaproteobacteria</taxon>
        <taxon>Oceanospirillales</taxon>
        <taxon>Halomonadaceae</taxon>
        <taxon>Modicisalibacter</taxon>
    </lineage>
</organism>
<proteinExistence type="predicted"/>
<keyword evidence="4" id="KW-1185">Reference proteome</keyword>
<keyword evidence="1" id="KW-0175">Coiled coil</keyword>
<dbReference type="InterPro" id="IPR058624">
    <property type="entry name" value="MdtA-like_HH"/>
</dbReference>
<gene>
    <name evidence="3" type="ORF">SAMN04487959_11416</name>
</gene>
<dbReference type="STRING" id="442341.SAMN04487959_11416"/>
<dbReference type="Gene3D" id="2.40.50.100">
    <property type="match status" value="1"/>
</dbReference>
<dbReference type="GO" id="GO:0005886">
    <property type="term" value="C:plasma membrane"/>
    <property type="evidence" value="ECO:0007669"/>
    <property type="project" value="TreeGrafter"/>
</dbReference>